<dbReference type="Gene3D" id="3.40.525.10">
    <property type="entry name" value="CRAL-TRIO lipid binding domain"/>
    <property type="match status" value="1"/>
</dbReference>
<dbReference type="PANTHER" id="PTHR45824">
    <property type="entry name" value="GH16843P"/>
    <property type="match status" value="1"/>
</dbReference>
<dbReference type="SUPFAM" id="SSF52087">
    <property type="entry name" value="CRAL/TRIO domain"/>
    <property type="match status" value="1"/>
</dbReference>
<gene>
    <name evidence="2" type="ORF">CYCCA115_LOCUS5291</name>
</gene>
<dbReference type="InterPro" id="IPR036865">
    <property type="entry name" value="CRAL-TRIO_dom_sf"/>
</dbReference>
<accession>A0AAD2CUC8</accession>
<dbReference type="PANTHER" id="PTHR45824:SF29">
    <property type="entry name" value="GH16843P"/>
    <property type="match status" value="1"/>
</dbReference>
<sequence>MGTVKETLQESFPDATEAEVTRFINAYGKDKPEDEKNKTAIEARLKEHLEWRKEHGLLGERDGNRDTDASLWEASVKQAREFDEANGEDESGGSEANSQASRVPVDQILFFHKSEADGKQITDKDGKRIIHLLPGLINTAAGSATFYANCIAYYLDRNLDRNNIEKLTIMIDVRAGTGWPNEPAYKMVSFVKTIVRVFEFNFPERVNKFVVFPIPMLLKGIFNTIKMLFDPTTANKIALATGSALADSPLPKQDVVAHIDEEVLDQTEKIRLGLFREKKKSSGWFS</sequence>
<organism evidence="2 3">
    <name type="scientific">Cylindrotheca closterium</name>
    <dbReference type="NCBI Taxonomy" id="2856"/>
    <lineage>
        <taxon>Eukaryota</taxon>
        <taxon>Sar</taxon>
        <taxon>Stramenopiles</taxon>
        <taxon>Ochrophyta</taxon>
        <taxon>Bacillariophyta</taxon>
        <taxon>Bacillariophyceae</taxon>
        <taxon>Bacillariophycidae</taxon>
        <taxon>Bacillariales</taxon>
        <taxon>Bacillariaceae</taxon>
        <taxon>Cylindrotheca</taxon>
    </lineage>
</organism>
<comment type="caution">
    <text evidence="2">The sequence shown here is derived from an EMBL/GenBank/DDBJ whole genome shotgun (WGS) entry which is preliminary data.</text>
</comment>
<dbReference type="GO" id="GO:0008526">
    <property type="term" value="F:phosphatidylinositol transfer activity"/>
    <property type="evidence" value="ECO:0007669"/>
    <property type="project" value="TreeGrafter"/>
</dbReference>
<dbReference type="AlphaFoldDB" id="A0AAD2CUC8"/>
<dbReference type="CDD" id="cd00170">
    <property type="entry name" value="SEC14"/>
    <property type="match status" value="1"/>
</dbReference>
<protein>
    <recommendedName>
        <fullName evidence="1">CRAL-TRIO domain-containing protein</fullName>
    </recommendedName>
</protein>
<dbReference type="EMBL" id="CAKOGP040000557">
    <property type="protein sequence ID" value="CAJ1936639.1"/>
    <property type="molecule type" value="Genomic_DNA"/>
</dbReference>
<evidence type="ECO:0000259" key="1">
    <source>
        <dbReference type="PROSITE" id="PS50191"/>
    </source>
</evidence>
<keyword evidence="3" id="KW-1185">Reference proteome</keyword>
<evidence type="ECO:0000313" key="2">
    <source>
        <dbReference type="EMBL" id="CAJ1936639.1"/>
    </source>
</evidence>
<dbReference type="PROSITE" id="PS50191">
    <property type="entry name" value="CRAL_TRIO"/>
    <property type="match status" value="1"/>
</dbReference>
<reference evidence="2" key="1">
    <citation type="submission" date="2023-08" db="EMBL/GenBank/DDBJ databases">
        <authorList>
            <person name="Audoor S."/>
            <person name="Bilcke G."/>
        </authorList>
    </citation>
    <scope>NUCLEOTIDE SEQUENCE</scope>
</reference>
<proteinExistence type="predicted"/>
<evidence type="ECO:0000313" key="3">
    <source>
        <dbReference type="Proteomes" id="UP001295423"/>
    </source>
</evidence>
<feature type="domain" description="CRAL-TRIO" evidence="1">
    <location>
        <begin position="118"/>
        <end position="279"/>
    </location>
</feature>
<dbReference type="InterPro" id="IPR001251">
    <property type="entry name" value="CRAL-TRIO_dom"/>
</dbReference>
<dbReference type="Proteomes" id="UP001295423">
    <property type="component" value="Unassembled WGS sequence"/>
</dbReference>
<dbReference type="InterPro" id="IPR052578">
    <property type="entry name" value="PI_Transfer_CRAL-TRIO"/>
</dbReference>
<dbReference type="Pfam" id="PF00650">
    <property type="entry name" value="CRAL_TRIO"/>
    <property type="match status" value="1"/>
</dbReference>
<name>A0AAD2CUC8_9STRA</name>